<dbReference type="GO" id="GO:0003684">
    <property type="term" value="F:damaged DNA binding"/>
    <property type="evidence" value="ECO:0007669"/>
    <property type="project" value="InterPro"/>
</dbReference>
<dbReference type="GO" id="GO:0006281">
    <property type="term" value="P:DNA repair"/>
    <property type="evidence" value="ECO:0007669"/>
    <property type="project" value="InterPro"/>
</dbReference>
<dbReference type="GO" id="GO:0070987">
    <property type="term" value="P:error-free translesion synthesis"/>
    <property type="evidence" value="ECO:0007669"/>
    <property type="project" value="TreeGrafter"/>
</dbReference>
<dbReference type="GeneID" id="94335145"/>
<evidence type="ECO:0000313" key="3">
    <source>
        <dbReference type="Proteomes" id="UP001214638"/>
    </source>
</evidence>
<dbReference type="PANTHER" id="PTHR45990">
    <property type="entry name" value="DNA REPAIR PROTEIN REV1"/>
    <property type="match status" value="1"/>
</dbReference>
<feature type="region of interest" description="Disordered" evidence="1">
    <location>
        <begin position="100"/>
        <end position="170"/>
    </location>
</feature>
<dbReference type="AlphaFoldDB" id="A0AAD9UQE2"/>
<dbReference type="RefSeq" id="XP_067804686.1">
    <property type="nucleotide sequence ID" value="XM_067945895.1"/>
</dbReference>
<keyword evidence="3" id="KW-1185">Reference proteome</keyword>
<reference evidence="2" key="1">
    <citation type="journal article" date="2023" name="Nat. Microbiol.">
        <title>Babesia duncani multi-omics identifies virulence factors and drug targets.</title>
        <authorList>
            <person name="Singh P."/>
            <person name="Lonardi S."/>
            <person name="Liang Q."/>
            <person name="Vydyam P."/>
            <person name="Khabirova E."/>
            <person name="Fang T."/>
            <person name="Gihaz S."/>
            <person name="Thekkiniath J."/>
            <person name="Munshi M."/>
            <person name="Abel S."/>
            <person name="Ciampossin L."/>
            <person name="Batugedara G."/>
            <person name="Gupta M."/>
            <person name="Lu X.M."/>
            <person name="Lenz T."/>
            <person name="Chakravarty S."/>
            <person name="Cornillot E."/>
            <person name="Hu Y."/>
            <person name="Ma W."/>
            <person name="Gonzalez L.M."/>
            <person name="Sanchez S."/>
            <person name="Estrada K."/>
            <person name="Sanchez-Flores A."/>
            <person name="Montero E."/>
            <person name="Harb O.S."/>
            <person name="Le Roch K.G."/>
            <person name="Mamoun C.B."/>
        </authorList>
    </citation>
    <scope>NUCLEOTIDE SEQUENCE</scope>
    <source>
        <strain evidence="2">WA1</strain>
    </source>
</reference>
<evidence type="ECO:0000256" key="1">
    <source>
        <dbReference type="SAM" id="MobiDB-lite"/>
    </source>
</evidence>
<organism evidence="2 3">
    <name type="scientific">Babesia duncani</name>
    <dbReference type="NCBI Taxonomy" id="323732"/>
    <lineage>
        <taxon>Eukaryota</taxon>
        <taxon>Sar</taxon>
        <taxon>Alveolata</taxon>
        <taxon>Apicomplexa</taxon>
        <taxon>Aconoidasida</taxon>
        <taxon>Piroplasmida</taxon>
        <taxon>Babesiidae</taxon>
        <taxon>Babesia</taxon>
    </lineage>
</organism>
<gene>
    <name evidence="2" type="ORF">BdWA1_000847</name>
</gene>
<proteinExistence type="predicted"/>
<accession>A0AAD9UQE2</accession>
<dbReference type="GO" id="GO:0017125">
    <property type="term" value="F:deoxycytidyl transferase activity"/>
    <property type="evidence" value="ECO:0007669"/>
    <property type="project" value="TreeGrafter"/>
</dbReference>
<dbReference type="GO" id="GO:0042276">
    <property type="term" value="P:error-prone translesion synthesis"/>
    <property type="evidence" value="ECO:0007669"/>
    <property type="project" value="TreeGrafter"/>
</dbReference>
<dbReference type="KEGG" id="bdw:94335145"/>
<comment type="caution">
    <text evidence="2">The sequence shown here is derived from an EMBL/GenBank/DDBJ whole genome shotgun (WGS) entry which is preliminary data.</text>
</comment>
<protein>
    <submittedName>
        <fullName evidence="2">DNA polymerase</fullName>
    </submittedName>
</protein>
<dbReference type="InterPro" id="IPR036775">
    <property type="entry name" value="DNA_pol_Y-fam_lit_finger_sf"/>
</dbReference>
<feature type="compositionally biased region" description="Basic residues" evidence="1">
    <location>
        <begin position="153"/>
        <end position="170"/>
    </location>
</feature>
<dbReference type="GO" id="GO:0003887">
    <property type="term" value="F:DNA-directed DNA polymerase activity"/>
    <property type="evidence" value="ECO:0007669"/>
    <property type="project" value="TreeGrafter"/>
</dbReference>
<dbReference type="GO" id="GO:0005634">
    <property type="term" value="C:nucleus"/>
    <property type="evidence" value="ECO:0007669"/>
    <property type="project" value="TreeGrafter"/>
</dbReference>
<sequence>MDLQAKYKLSRANVTLKVSIRAPDAPEEPAKYMGCGVCIHVSTSKQTSLEQHTVLGIITQLFKTLQELHKFPLAEVRGLALTFSLLYPPQNTSILEHVTAASHAHETPKRSRDQSISHQSQEKMDRDPQELHAQTPTRDTLPSPAPSTPLGARTKRTRRSTHASFKRTFKSKIPINARNKSPNCQSNAQESILPYLTPTRPVAKESKRLVITDALLGALIRCTWPSRLLVARSLHALETWSRNCASTLTPNQLYTRRLAQWCHLLSKLDKRDLLQMLHAATQDYIVHFNTTPSPARLQ</sequence>
<name>A0AAD9UQE2_9APIC</name>
<dbReference type="EMBL" id="JALLKP010000001">
    <property type="protein sequence ID" value="KAK2197844.1"/>
    <property type="molecule type" value="Genomic_DNA"/>
</dbReference>
<feature type="compositionally biased region" description="Basic and acidic residues" evidence="1">
    <location>
        <begin position="103"/>
        <end position="130"/>
    </location>
</feature>
<evidence type="ECO:0000313" key="2">
    <source>
        <dbReference type="EMBL" id="KAK2197844.1"/>
    </source>
</evidence>
<dbReference type="Gene3D" id="3.30.1490.100">
    <property type="entry name" value="DNA polymerase, Y-family, little finger domain"/>
    <property type="match status" value="1"/>
</dbReference>
<dbReference type="Proteomes" id="UP001214638">
    <property type="component" value="Unassembled WGS sequence"/>
</dbReference>
<dbReference type="PANTHER" id="PTHR45990:SF1">
    <property type="entry name" value="DNA REPAIR PROTEIN REV1"/>
    <property type="match status" value="1"/>
</dbReference>